<comment type="caution">
    <text evidence="2">The sequence shown here is derived from an EMBL/GenBank/DDBJ whole genome shotgun (WGS) entry which is preliminary data.</text>
</comment>
<evidence type="ECO:0000256" key="1">
    <source>
        <dbReference type="ARBA" id="ARBA00022649"/>
    </source>
</evidence>
<protein>
    <recommendedName>
        <fullName evidence="3">VapB-type antitoxin</fullName>
    </recommendedName>
</protein>
<reference evidence="2" key="1">
    <citation type="journal article" date="2020" name="mSystems">
        <title>Genome- and Community-Level Interaction Insights into Carbon Utilization and Element Cycling Functions of Hydrothermarchaeota in Hydrothermal Sediment.</title>
        <authorList>
            <person name="Zhou Z."/>
            <person name="Liu Y."/>
            <person name="Xu W."/>
            <person name="Pan J."/>
            <person name="Luo Z.H."/>
            <person name="Li M."/>
        </authorList>
    </citation>
    <scope>NUCLEOTIDE SEQUENCE [LARGE SCALE GENOMIC DNA]</scope>
    <source>
        <strain evidence="2">SpSt-125</strain>
    </source>
</reference>
<dbReference type="Pfam" id="PF02697">
    <property type="entry name" value="VAPB_antitox"/>
    <property type="match status" value="1"/>
</dbReference>
<keyword evidence="1" id="KW-1277">Toxin-antitoxin system</keyword>
<organism evidence="2">
    <name type="scientific">Ignisphaera aggregans</name>
    <dbReference type="NCBI Taxonomy" id="334771"/>
    <lineage>
        <taxon>Archaea</taxon>
        <taxon>Thermoproteota</taxon>
        <taxon>Thermoprotei</taxon>
        <taxon>Desulfurococcales</taxon>
        <taxon>Desulfurococcaceae</taxon>
        <taxon>Ignisphaera</taxon>
    </lineage>
</organism>
<proteinExistence type="predicted"/>
<name>A0A7J2U3G7_9CREN</name>
<dbReference type="InterPro" id="IPR003847">
    <property type="entry name" value="Put_antitoxin"/>
</dbReference>
<evidence type="ECO:0008006" key="3">
    <source>
        <dbReference type="Google" id="ProtNLM"/>
    </source>
</evidence>
<sequence length="75" mass="9217">MQKYVTISVLKEVKELLEKDRGNSDWSEYLLRLYNEVKELRARLALEELRRLLSDEELDEILKSSKEFRERFRLR</sequence>
<accession>A0A7J2U3G7</accession>
<dbReference type="EMBL" id="DSEU01000038">
    <property type="protein sequence ID" value="HEM66935.1"/>
    <property type="molecule type" value="Genomic_DNA"/>
</dbReference>
<evidence type="ECO:0000313" key="2">
    <source>
        <dbReference type="EMBL" id="HEM66935.1"/>
    </source>
</evidence>
<dbReference type="AlphaFoldDB" id="A0A7J2U3G7"/>
<gene>
    <name evidence="2" type="ORF">ENO26_05120</name>
</gene>